<dbReference type="AlphaFoldDB" id="A0A1A9VJD4"/>
<dbReference type="Proteomes" id="UP000078200">
    <property type="component" value="Unassembled WGS sequence"/>
</dbReference>
<feature type="region of interest" description="Disordered" evidence="1">
    <location>
        <begin position="604"/>
        <end position="632"/>
    </location>
</feature>
<evidence type="ECO:0000256" key="1">
    <source>
        <dbReference type="SAM" id="MobiDB-lite"/>
    </source>
</evidence>
<feature type="compositionally biased region" description="Basic and acidic residues" evidence="1">
    <location>
        <begin position="608"/>
        <end position="622"/>
    </location>
</feature>
<reference evidence="2" key="1">
    <citation type="submission" date="2020-05" db="UniProtKB">
        <authorList>
            <consortium name="EnsemblMetazoa"/>
        </authorList>
    </citation>
    <scope>IDENTIFICATION</scope>
    <source>
        <strain evidence="2">TTRI</strain>
    </source>
</reference>
<sequence length="911" mass="102074">MDLNKISTRLDVKLDIYNKRPESLKFHTWTKCEVKIEAIKCLPCFLRVSIKSLEAQQDRFAELSISINAPGVNISLATSRTKLYSYGLFWTHNRRSCFIYFALETELACRKHMKWLKKAMKSLDLHRQMVLEQRRNSRGALDRPGKQNSSVKGIVTTLGPLPKVPDNTANGSLNSFSRVSDIYEEILEGQSSPRVSRRFSRSSVASGIYEEMKPCPFNFHSVLEENLQLTTPPPLPPPRKRLNTFDNAMEGALRRSRTNPESELIKKGCRDDRLARSGGNISRGKRAESVDESAVCRVDDILNEEKEVQQAEVNYKEEILKPFPGLIKANKRNSFSSPDLSKINLLEIFGEPQSKNLLPLGDSAEDLFEKCDEVFFAVNNHNISSCSLDDFSLNPFKGLDTKKKSAESLNVSEQLSANFNFSACNSSVLNLVGASGAVPSSTLITQNKILSDDLTGYCIMAPIRQKRKETAQIDVIATSSSTSTTSTSSWYFAGSRGTSSTSSTASSSTNAANIANDVKFNNLKARAGENSLIALATEVSDSSTIYEDMEAVSPHANNSTLMKTYENITPPVNKGFMGNLYENLLTFKATQELEHALPREICTSTPTDEDKAERETSAIRKDEDEESYYQTPRKSLISVDEKIPSYYPNSCGTLKIKRSTTSPLQTKVPFNGKEKGKESLTLGLKHLVNIKMQRERKENLYMSSPQKIMEQRGKDKKLINAQKISENVYAVKQDNMMTFNNNNNNNNETEKSQHIRLGRNGKELIDLSLLPKIDFRFDDITNSTEVISPLHKSERKPSGIVSFTAAETEYERYFEASKSAARLLHKYATFASKPAGRAQQQLQPQQSQPHQQMMIHSSYSKLASSVLTKSSYSPPTTDAPVSAKKFSSLPSFRKFDLSPIKMKIHNALQRH</sequence>
<evidence type="ECO:0000313" key="2">
    <source>
        <dbReference type="EnsemblMetazoa" id="GAUT039295-PA"/>
    </source>
</evidence>
<accession>A0A1A9VJD4</accession>
<feature type="region of interest" description="Disordered" evidence="1">
    <location>
        <begin position="135"/>
        <end position="163"/>
    </location>
</feature>
<name>A0A1A9VJD4_GLOAU</name>
<dbReference type="EnsemblMetazoa" id="GAUT039295-RA">
    <property type="protein sequence ID" value="GAUT039295-PA"/>
    <property type="gene ID" value="GAUT039295"/>
</dbReference>
<dbReference type="VEuPathDB" id="VectorBase:GAUT039295"/>
<feature type="compositionally biased region" description="Basic and acidic residues" evidence="1">
    <location>
        <begin position="135"/>
        <end position="145"/>
    </location>
</feature>
<protein>
    <submittedName>
        <fullName evidence="2">Uncharacterized protein</fullName>
    </submittedName>
</protein>
<organism evidence="2 3">
    <name type="scientific">Glossina austeni</name>
    <name type="common">Savannah tsetse fly</name>
    <dbReference type="NCBI Taxonomy" id="7395"/>
    <lineage>
        <taxon>Eukaryota</taxon>
        <taxon>Metazoa</taxon>
        <taxon>Ecdysozoa</taxon>
        <taxon>Arthropoda</taxon>
        <taxon>Hexapoda</taxon>
        <taxon>Insecta</taxon>
        <taxon>Pterygota</taxon>
        <taxon>Neoptera</taxon>
        <taxon>Endopterygota</taxon>
        <taxon>Diptera</taxon>
        <taxon>Brachycera</taxon>
        <taxon>Muscomorpha</taxon>
        <taxon>Hippoboscoidea</taxon>
        <taxon>Glossinidae</taxon>
        <taxon>Glossina</taxon>
    </lineage>
</organism>
<evidence type="ECO:0000313" key="3">
    <source>
        <dbReference type="Proteomes" id="UP000078200"/>
    </source>
</evidence>
<keyword evidence="3" id="KW-1185">Reference proteome</keyword>
<proteinExistence type="predicted"/>